<dbReference type="Pfam" id="PF03936">
    <property type="entry name" value="Terpene_synth_C"/>
    <property type="match status" value="1"/>
</dbReference>
<dbReference type="GO" id="GO:0000287">
    <property type="term" value="F:magnesium ion binding"/>
    <property type="evidence" value="ECO:0007669"/>
    <property type="project" value="InterPro"/>
</dbReference>
<evidence type="ECO:0000256" key="1">
    <source>
        <dbReference type="ARBA" id="ARBA00022723"/>
    </source>
</evidence>
<dbReference type="AlphaFoldDB" id="A0A816JKY4"/>
<dbReference type="InterPro" id="IPR005630">
    <property type="entry name" value="Terpene_synthase_metal-bd"/>
</dbReference>
<dbReference type="InterPro" id="IPR008949">
    <property type="entry name" value="Isoprenoid_synthase_dom_sf"/>
</dbReference>
<dbReference type="PANTHER" id="PTHR31225">
    <property type="entry name" value="OS04G0344100 PROTEIN-RELATED"/>
    <property type="match status" value="1"/>
</dbReference>
<evidence type="ECO:0000313" key="4">
    <source>
        <dbReference type="EMBL" id="CAF1831814.1"/>
    </source>
</evidence>
<dbReference type="Gene3D" id="1.10.600.10">
    <property type="entry name" value="Farnesyl Diphosphate Synthase"/>
    <property type="match status" value="1"/>
</dbReference>
<proteinExistence type="predicted"/>
<dbReference type="InterPro" id="IPR050148">
    <property type="entry name" value="Terpene_synthase-like"/>
</dbReference>
<reference evidence="4" key="1">
    <citation type="submission" date="2021-01" db="EMBL/GenBank/DDBJ databases">
        <authorList>
            <consortium name="Genoscope - CEA"/>
            <person name="William W."/>
        </authorList>
    </citation>
    <scope>NUCLEOTIDE SEQUENCE</scope>
</reference>
<dbReference type="SUPFAM" id="SSF48576">
    <property type="entry name" value="Terpenoid synthases"/>
    <property type="match status" value="1"/>
</dbReference>
<organism evidence="4">
    <name type="scientific">Brassica napus</name>
    <name type="common">Rape</name>
    <dbReference type="NCBI Taxonomy" id="3708"/>
    <lineage>
        <taxon>Eukaryota</taxon>
        <taxon>Viridiplantae</taxon>
        <taxon>Streptophyta</taxon>
        <taxon>Embryophyta</taxon>
        <taxon>Tracheophyta</taxon>
        <taxon>Spermatophyta</taxon>
        <taxon>Magnoliopsida</taxon>
        <taxon>eudicotyledons</taxon>
        <taxon>Gunneridae</taxon>
        <taxon>Pentapetalae</taxon>
        <taxon>rosids</taxon>
        <taxon>malvids</taxon>
        <taxon>Brassicales</taxon>
        <taxon>Brassicaceae</taxon>
        <taxon>Brassiceae</taxon>
        <taxon>Brassica</taxon>
    </lineage>
</organism>
<gene>
    <name evidence="4" type="ORF">DARMORV10_C04P23020.1</name>
</gene>
<evidence type="ECO:0000259" key="3">
    <source>
        <dbReference type="Pfam" id="PF03936"/>
    </source>
</evidence>
<dbReference type="Proteomes" id="UP001295469">
    <property type="component" value="Chromosome C04"/>
</dbReference>
<protein>
    <submittedName>
        <fullName evidence="4">(rape) hypothetical protein</fullName>
    </submittedName>
</protein>
<dbReference type="EMBL" id="HG994368">
    <property type="protein sequence ID" value="CAF1831814.1"/>
    <property type="molecule type" value="Genomic_DNA"/>
</dbReference>
<name>A0A816JKY4_BRANA</name>
<sequence length="201" mass="23086">MMLEGNSYCVEATKKELNIYVKANHDLAKYVQTGIFLGFEEYMEVGQVEIAVYATLGGCLMCIKHTDTEEAYKWLKSRPKLLTSLSMKGRLMNDIAGFEDDRGFIANAVNCYMKQYGVTKLEAIRDLQKEVANCDKIINEESLKNIDVPLQNRKLVFKILRMLNVSYNEGEGFTFTKGKFDKYIASLFVNRICRKLKYCFA</sequence>
<keyword evidence="2" id="KW-0456">Lyase</keyword>
<feature type="domain" description="Terpene synthase metal-binding" evidence="3">
    <location>
        <begin position="4"/>
        <end position="136"/>
    </location>
</feature>
<dbReference type="GO" id="GO:0010333">
    <property type="term" value="F:terpene synthase activity"/>
    <property type="evidence" value="ECO:0007669"/>
    <property type="project" value="InterPro"/>
</dbReference>
<keyword evidence="1" id="KW-0479">Metal-binding</keyword>
<dbReference type="GO" id="GO:0016114">
    <property type="term" value="P:terpenoid biosynthetic process"/>
    <property type="evidence" value="ECO:0007669"/>
    <property type="project" value="InterPro"/>
</dbReference>
<dbReference type="PANTHER" id="PTHR31225:SF242">
    <property type="entry name" value="TERPENOID SYNTHASE 9"/>
    <property type="match status" value="1"/>
</dbReference>
<evidence type="ECO:0000256" key="2">
    <source>
        <dbReference type="ARBA" id="ARBA00023239"/>
    </source>
</evidence>
<accession>A0A816JKY4</accession>